<reference evidence="3" key="1">
    <citation type="submission" date="2018-06" db="EMBL/GenBank/DDBJ databases">
        <authorList>
            <person name="Zhirakovskaya E."/>
        </authorList>
    </citation>
    <scope>NUCLEOTIDE SEQUENCE</scope>
</reference>
<keyword evidence="2" id="KW-1277">Toxin-antitoxin system</keyword>
<dbReference type="InterPro" id="IPR035093">
    <property type="entry name" value="RelE/ParE_toxin_dom_sf"/>
</dbReference>
<dbReference type="InterPro" id="IPR007712">
    <property type="entry name" value="RelE/ParE_toxin"/>
</dbReference>
<dbReference type="PANTHER" id="PTHR33755">
    <property type="entry name" value="TOXIN PARE1-RELATED"/>
    <property type="match status" value="1"/>
</dbReference>
<evidence type="ECO:0000256" key="2">
    <source>
        <dbReference type="ARBA" id="ARBA00022649"/>
    </source>
</evidence>
<sequence>MKIFVANSAYSDLEGIKEYYEDEGVPHISKEFVKAIIEHIQTLADNPDIGRVVPEFGEERIRELIHSPFRIVYLRESDSVHVIRMWRSERLLKLPDNET</sequence>
<gene>
    <name evidence="3" type="ORF">MNBD_GAMMA18-1052</name>
</gene>
<dbReference type="EMBL" id="UOFP01000083">
    <property type="protein sequence ID" value="VAW85170.1"/>
    <property type="molecule type" value="Genomic_DNA"/>
</dbReference>
<comment type="similarity">
    <text evidence="1">Belongs to the RelE toxin family.</text>
</comment>
<evidence type="ECO:0000313" key="3">
    <source>
        <dbReference type="EMBL" id="VAW85170.1"/>
    </source>
</evidence>
<protein>
    <submittedName>
        <fullName evidence="3">Death on curing protein, Doc toxin</fullName>
    </submittedName>
</protein>
<dbReference type="InterPro" id="IPR051803">
    <property type="entry name" value="TA_system_RelE-like_toxin"/>
</dbReference>
<name>A0A3B0Z845_9ZZZZ</name>
<organism evidence="3">
    <name type="scientific">hydrothermal vent metagenome</name>
    <dbReference type="NCBI Taxonomy" id="652676"/>
    <lineage>
        <taxon>unclassified sequences</taxon>
        <taxon>metagenomes</taxon>
        <taxon>ecological metagenomes</taxon>
    </lineage>
</organism>
<dbReference type="AlphaFoldDB" id="A0A3B0Z845"/>
<dbReference type="Pfam" id="PF05016">
    <property type="entry name" value="ParE_toxin"/>
    <property type="match status" value="1"/>
</dbReference>
<proteinExistence type="inferred from homology"/>
<evidence type="ECO:0000256" key="1">
    <source>
        <dbReference type="ARBA" id="ARBA00006226"/>
    </source>
</evidence>
<dbReference type="PANTHER" id="PTHR33755:SF5">
    <property type="entry name" value="TYPE II TOXIN-ANTITOXIN SYSTEM RELE_PARE FAMILY TOXIN"/>
    <property type="match status" value="1"/>
</dbReference>
<dbReference type="Gene3D" id="3.30.2310.20">
    <property type="entry name" value="RelE-like"/>
    <property type="match status" value="1"/>
</dbReference>
<accession>A0A3B0Z845</accession>